<dbReference type="OrthoDB" id="8586159at2"/>
<dbReference type="STRING" id="1121390.SAMN02746041_00035"/>
<gene>
    <name evidence="1" type="ORF">SAMN02746041_00035</name>
</gene>
<name>A0A1W1WXB7_9BACT</name>
<keyword evidence="2" id="KW-1185">Reference proteome</keyword>
<evidence type="ECO:0000313" key="2">
    <source>
        <dbReference type="Proteomes" id="UP000192783"/>
    </source>
</evidence>
<dbReference type="SUPFAM" id="SSF52151">
    <property type="entry name" value="FabD/lysophospholipase-like"/>
    <property type="match status" value="1"/>
</dbReference>
<dbReference type="EMBL" id="FWXF01000001">
    <property type="protein sequence ID" value="SMC16243.1"/>
    <property type="molecule type" value="Genomic_DNA"/>
</dbReference>
<reference evidence="1 2" key="1">
    <citation type="submission" date="2017-04" db="EMBL/GenBank/DDBJ databases">
        <authorList>
            <person name="Afonso C.L."/>
            <person name="Miller P.J."/>
            <person name="Scott M.A."/>
            <person name="Spackman E."/>
            <person name="Goraichik I."/>
            <person name="Dimitrov K.M."/>
            <person name="Suarez D.L."/>
            <person name="Swayne D.E."/>
        </authorList>
    </citation>
    <scope>NUCLEOTIDE SEQUENCE [LARGE SCALE GENOMIC DNA]</scope>
    <source>
        <strain evidence="1 2">DSM 13146</strain>
    </source>
</reference>
<evidence type="ECO:0000313" key="1">
    <source>
        <dbReference type="EMBL" id="SMC16243.1"/>
    </source>
</evidence>
<accession>A0A1W1WXB7</accession>
<dbReference type="AlphaFoldDB" id="A0A1W1WXB7"/>
<dbReference type="InterPro" id="IPR016035">
    <property type="entry name" value="Acyl_Trfase/lysoPLipase"/>
</dbReference>
<proteinExistence type="predicted"/>
<sequence>MDHRVACYAGPGILPVIREEGFSFHRVRWMWGAAGGPKWLVLYGMDRALCQEWLPQRRTPLNVVGSSIGSWRFAAYCRRNPLDALESFLEAYLAQSYSSRPTAAEVSRVLGQVLDRLVPQAAVREIVDHPLVRLHVATTRGRGLVASRRRPLLSLGLGLAYGINALSRKGLLKFFERVYFCHSQSELPQCLDNGAFPLKTVSLTGSNARAALLASGSIPLLMEGVDAIPGAPPGPYWDGGLLDYHLTVPVPVGPEEVVFYPHYTDRLVPGWFDKRFAHRRPDLRAMKNLFLVVPSRSFVESLPYGRIPDRQDFWTFAGNDAERLAFWKTVLQRSRDMGKAFMDLAGSSVLRHQVRPLEEFFQGARQAL</sequence>
<evidence type="ECO:0008006" key="3">
    <source>
        <dbReference type="Google" id="ProtNLM"/>
    </source>
</evidence>
<organism evidence="1 2">
    <name type="scientific">Desulfacinum hydrothermale DSM 13146</name>
    <dbReference type="NCBI Taxonomy" id="1121390"/>
    <lineage>
        <taxon>Bacteria</taxon>
        <taxon>Pseudomonadati</taxon>
        <taxon>Thermodesulfobacteriota</taxon>
        <taxon>Syntrophobacteria</taxon>
        <taxon>Syntrophobacterales</taxon>
        <taxon>Syntrophobacteraceae</taxon>
        <taxon>Desulfacinum</taxon>
    </lineage>
</organism>
<protein>
    <recommendedName>
        <fullName evidence="3">Patatin-like phospholipase</fullName>
    </recommendedName>
</protein>
<dbReference type="RefSeq" id="WP_084055529.1">
    <property type="nucleotide sequence ID" value="NZ_FWXF01000001.1"/>
</dbReference>
<dbReference type="Proteomes" id="UP000192783">
    <property type="component" value="Unassembled WGS sequence"/>
</dbReference>